<proteinExistence type="predicted"/>
<protein>
    <submittedName>
        <fullName evidence="2">MADS-box protein 22</fullName>
    </submittedName>
</protein>
<dbReference type="EMBL" id="JARAOO010000007">
    <property type="protein sequence ID" value="KAJ7963348.1"/>
    <property type="molecule type" value="Genomic_DNA"/>
</dbReference>
<keyword evidence="1" id="KW-0175">Coiled coil</keyword>
<gene>
    <name evidence="2" type="ORF">O6P43_018460</name>
</gene>
<keyword evidence="3" id="KW-1185">Reference proteome</keyword>
<organism evidence="2 3">
    <name type="scientific">Quillaja saponaria</name>
    <name type="common">Soap bark tree</name>
    <dbReference type="NCBI Taxonomy" id="32244"/>
    <lineage>
        <taxon>Eukaryota</taxon>
        <taxon>Viridiplantae</taxon>
        <taxon>Streptophyta</taxon>
        <taxon>Embryophyta</taxon>
        <taxon>Tracheophyta</taxon>
        <taxon>Spermatophyta</taxon>
        <taxon>Magnoliopsida</taxon>
        <taxon>eudicotyledons</taxon>
        <taxon>Gunneridae</taxon>
        <taxon>Pentapetalae</taxon>
        <taxon>rosids</taxon>
        <taxon>fabids</taxon>
        <taxon>Fabales</taxon>
        <taxon>Quillajaceae</taxon>
        <taxon>Quillaja</taxon>
    </lineage>
</organism>
<evidence type="ECO:0000256" key="1">
    <source>
        <dbReference type="SAM" id="Coils"/>
    </source>
</evidence>
<name>A0AAD7LSE7_QUISA</name>
<feature type="coiled-coil region" evidence="1">
    <location>
        <begin position="3"/>
        <end position="79"/>
    </location>
</feature>
<dbReference type="KEGG" id="qsa:O6P43_018460"/>
<evidence type="ECO:0000313" key="3">
    <source>
        <dbReference type="Proteomes" id="UP001163823"/>
    </source>
</evidence>
<comment type="caution">
    <text evidence="2">The sequence shown here is derived from an EMBL/GenBank/DDBJ whole genome shotgun (WGS) entry which is preliminary data.</text>
</comment>
<reference evidence="2" key="1">
    <citation type="journal article" date="2023" name="Science">
        <title>Elucidation of the pathway for biosynthesis of saponin adjuvants from the soapbark tree.</title>
        <authorList>
            <person name="Reed J."/>
            <person name="Orme A."/>
            <person name="El-Demerdash A."/>
            <person name="Owen C."/>
            <person name="Martin L.B.B."/>
            <person name="Misra R.C."/>
            <person name="Kikuchi S."/>
            <person name="Rejzek M."/>
            <person name="Martin A.C."/>
            <person name="Harkess A."/>
            <person name="Leebens-Mack J."/>
            <person name="Louveau T."/>
            <person name="Stephenson M.J."/>
            <person name="Osbourn A."/>
        </authorList>
    </citation>
    <scope>NUCLEOTIDE SEQUENCE</scope>
    <source>
        <strain evidence="2">S10</strain>
    </source>
</reference>
<evidence type="ECO:0000313" key="2">
    <source>
        <dbReference type="EMBL" id="KAJ7963348.1"/>
    </source>
</evidence>
<dbReference type="AlphaFoldDB" id="A0AAD7LSE7"/>
<sequence length="106" mass="11892">MVKQQYLAALSMLEKEKKLLETLKEKKVTAAANGEGTSVRCWWEQGIERMGLEELEPLKEALEALKENVQERAENMTRIQPPSTAAATSFVALLNGDVSEDQELAW</sequence>
<accession>A0AAD7LSE7</accession>
<dbReference type="Proteomes" id="UP001163823">
    <property type="component" value="Chromosome 7"/>
</dbReference>